<gene>
    <name evidence="2" type="ORF">OCV51_08475</name>
</gene>
<dbReference type="InterPro" id="IPR001387">
    <property type="entry name" value="Cro/C1-type_HTH"/>
</dbReference>
<dbReference type="Proteomes" id="UP001652394">
    <property type="component" value="Unassembled WGS sequence"/>
</dbReference>
<organism evidence="2 3">
    <name type="scientific">Faecalicatena acetigenes</name>
    <dbReference type="NCBI Taxonomy" id="2981790"/>
    <lineage>
        <taxon>Bacteria</taxon>
        <taxon>Bacillati</taxon>
        <taxon>Bacillota</taxon>
        <taxon>Clostridia</taxon>
        <taxon>Lachnospirales</taxon>
        <taxon>Lachnospiraceae</taxon>
        <taxon>Faecalicatena</taxon>
    </lineage>
</organism>
<dbReference type="Gene3D" id="1.10.260.40">
    <property type="entry name" value="lambda repressor-like DNA-binding domains"/>
    <property type="match status" value="1"/>
</dbReference>
<evidence type="ECO:0000313" key="3">
    <source>
        <dbReference type="Proteomes" id="UP001652394"/>
    </source>
</evidence>
<dbReference type="InterPro" id="IPR010982">
    <property type="entry name" value="Lambda_DNA-bd_dom_sf"/>
</dbReference>
<keyword evidence="3" id="KW-1185">Reference proteome</keyword>
<name>A0ABT2TBN1_9FIRM</name>
<evidence type="ECO:0000313" key="2">
    <source>
        <dbReference type="EMBL" id="MCU6747683.1"/>
    </source>
</evidence>
<comment type="caution">
    <text evidence="2">The sequence shown here is derived from an EMBL/GenBank/DDBJ whole genome shotgun (WGS) entry which is preliminary data.</text>
</comment>
<evidence type="ECO:0000259" key="1">
    <source>
        <dbReference type="PROSITE" id="PS50943"/>
    </source>
</evidence>
<sequence>MKLNREKYELARARACMGQKDIIEKGFKHGTLCAILNGQNARPETLGKLAKILGVDVTEII</sequence>
<feature type="domain" description="HTH cro/C1-type" evidence="1">
    <location>
        <begin position="26"/>
        <end position="60"/>
    </location>
</feature>
<accession>A0ABT2TBN1</accession>
<reference evidence="2 3" key="1">
    <citation type="journal article" date="2021" name="ISME Commun">
        <title>Automated analysis of genomic sequences facilitates high-throughput and comprehensive description of bacteria.</title>
        <authorList>
            <person name="Hitch T.C.A."/>
        </authorList>
    </citation>
    <scope>NUCLEOTIDE SEQUENCE [LARGE SCALE GENOMIC DNA]</scope>
    <source>
        <strain evidence="2 3">H2_18</strain>
    </source>
</reference>
<dbReference type="PROSITE" id="PS50943">
    <property type="entry name" value="HTH_CROC1"/>
    <property type="match status" value="1"/>
</dbReference>
<proteinExistence type="predicted"/>
<dbReference type="EMBL" id="JAOQJX010000011">
    <property type="protein sequence ID" value="MCU6747683.1"/>
    <property type="molecule type" value="Genomic_DNA"/>
</dbReference>
<dbReference type="RefSeq" id="WP_267304073.1">
    <property type="nucleotide sequence ID" value="NZ_JAOQJX010000011.1"/>
</dbReference>
<protein>
    <recommendedName>
        <fullName evidence="1">HTH cro/C1-type domain-containing protein</fullName>
    </recommendedName>
</protein>